<dbReference type="RefSeq" id="WP_240100741.1">
    <property type="nucleotide sequence ID" value="NZ_JAJSON010000030.1"/>
</dbReference>
<comment type="caution">
    <text evidence="1">The sequence shown here is derived from an EMBL/GenBank/DDBJ whole genome shotgun (WGS) entry which is preliminary data.</text>
</comment>
<protein>
    <submittedName>
        <fullName evidence="1">TIGR02117 family protein</fullName>
    </submittedName>
</protein>
<dbReference type="InterPro" id="IPR011727">
    <property type="entry name" value="CHP02117"/>
</dbReference>
<name>A0A9X1V088_9FLAO</name>
<accession>A0A9X1V088</accession>
<keyword evidence="2" id="KW-1185">Reference proteome</keyword>
<sequence>MPLFIYSLLVIFGGLIPVNKTSGTNGAIKIYIVQNGSHTDIVVPIANEIINWKNLILPEHFPSSIANAKYYSFGWGDREFYRTTPYWEDLRFKTAFKALFLNTPSALHITQLSQIDSDKFIELNIEAEEYKRLSEYFLKHFELNDDRSLTPLNFHYSDNDVFYASKSSFHAFRTCNSWVNSAIKYSNLRACLWTPFTWPIFWQYS</sequence>
<evidence type="ECO:0000313" key="1">
    <source>
        <dbReference type="EMBL" id="MCG9973300.1"/>
    </source>
</evidence>
<organism evidence="1 2">
    <name type="scientific">Christiangramia crocea</name>
    <dbReference type="NCBI Taxonomy" id="2904124"/>
    <lineage>
        <taxon>Bacteria</taxon>
        <taxon>Pseudomonadati</taxon>
        <taxon>Bacteroidota</taxon>
        <taxon>Flavobacteriia</taxon>
        <taxon>Flavobacteriales</taxon>
        <taxon>Flavobacteriaceae</taxon>
        <taxon>Christiangramia</taxon>
    </lineage>
</organism>
<dbReference type="Proteomes" id="UP001139344">
    <property type="component" value="Unassembled WGS sequence"/>
</dbReference>
<dbReference type="AlphaFoldDB" id="A0A9X1V088"/>
<evidence type="ECO:0000313" key="2">
    <source>
        <dbReference type="Proteomes" id="UP001139344"/>
    </source>
</evidence>
<dbReference type="Pfam" id="PF09601">
    <property type="entry name" value="DUF2459"/>
    <property type="match status" value="1"/>
</dbReference>
<reference evidence="1" key="1">
    <citation type="submission" date="2021-12" db="EMBL/GenBank/DDBJ databases">
        <title>Description of Gramella crocea sp. nov., a new bacterium isolated from activated sludge.</title>
        <authorList>
            <person name="Zhang X."/>
        </authorList>
    </citation>
    <scope>NUCLEOTIDE SEQUENCE</scope>
    <source>
        <strain evidence="1">YB25</strain>
    </source>
</reference>
<proteinExistence type="predicted"/>
<gene>
    <name evidence="1" type="ORF">LU635_16735</name>
</gene>
<dbReference type="EMBL" id="JAJSON010000030">
    <property type="protein sequence ID" value="MCG9973300.1"/>
    <property type="molecule type" value="Genomic_DNA"/>
</dbReference>
<dbReference type="NCBIfam" id="TIGR02117">
    <property type="entry name" value="chp_urease_rgn"/>
    <property type="match status" value="1"/>
</dbReference>